<dbReference type="STRING" id="205917.A0A4Y9Y644"/>
<dbReference type="Gene3D" id="3.30.70.1020">
    <property type="entry name" value="Trehalose-6-phosphate phosphatase related protein, domain 2"/>
    <property type="match status" value="1"/>
</dbReference>
<dbReference type="Proteomes" id="UP000298327">
    <property type="component" value="Unassembled WGS sequence"/>
</dbReference>
<organism evidence="4 5">
    <name type="scientific">Dentipellis fragilis</name>
    <dbReference type="NCBI Taxonomy" id="205917"/>
    <lineage>
        <taxon>Eukaryota</taxon>
        <taxon>Fungi</taxon>
        <taxon>Dikarya</taxon>
        <taxon>Basidiomycota</taxon>
        <taxon>Agaricomycotina</taxon>
        <taxon>Agaricomycetes</taxon>
        <taxon>Russulales</taxon>
        <taxon>Hericiaceae</taxon>
        <taxon>Dentipellis</taxon>
    </lineage>
</organism>
<dbReference type="PANTHER" id="PTHR10788">
    <property type="entry name" value="TREHALOSE-6-PHOSPHATE SYNTHASE"/>
    <property type="match status" value="1"/>
</dbReference>
<dbReference type="EMBL" id="SEOQ01000736">
    <property type="protein sequence ID" value="TFY57632.1"/>
    <property type="molecule type" value="Genomic_DNA"/>
</dbReference>
<evidence type="ECO:0000256" key="3">
    <source>
        <dbReference type="SAM" id="MobiDB-lite"/>
    </source>
</evidence>
<evidence type="ECO:0000313" key="5">
    <source>
        <dbReference type="Proteomes" id="UP000298327"/>
    </source>
</evidence>
<dbReference type="AlphaFoldDB" id="A0A4Y9Y644"/>
<sequence>MLGPVQAVLPLESAIDLPSSHQDAHPPQSAISEEALSIVHFKIPRFRGSKITHFRTAGVRLPSNHIAYAVMRGPEVPSAYYPFDYVSGAIYQLLTQAIITSTTMAFPARNQSLSAVNSNWQTRLPWVWDVIYACILSVVLSCLQHVFSLAHPQQVRLPSNEEIDTLELQDALELMKHLEADSPHIVEGSTQKVDLYIAQGRLARRCFEVSEDSSHLGTAITFFSRALPFSCTREALVCHNLATTYLLRIDKGTMDEEEFDLGIALLRRSVALTPSNDPSRLPRLAILGASLSTRFKHSRDVEDLNDAITALPGLSASATSQPPAADAPEGEEPRLRPKWSLAARQGHAAMISGIRSLSATHDQLIIGWTGDIESPVSSSSGEKLTIPSNALSEEDKAALEHEIAHYEPDDDDSSLPSGIAERASAKSRTSYVPVWLEDGVAHGHYEGYCKNTLWPLFHYLLWQDVAPNSNSASFSADAHWPPYEAANAAFARRVAEIYQPGDLVWVHDYHLLLVPRMIRGLVGEGADADGQALPQAHPDGSAQVPGQGQGICIGLFVHTPWPSSEVFRCLPRRKEILDGMLGANLVCFQTYSYARHFVSSCVRVCGYEVAPTGKSGKGGDTGENMGIDVQGHVTADLLRPGIQPNLAALLKLYTGKKIIIGRDKLDVVKGVLQKLRAFAKLLRDYPEWRGKVVLIQVTSPALSDSPRLERQVSELVSNINGEFGGLDFVPVHHYHQTIKKDEFYALLSAADLGVITPLRDGMNTTSMEFVIAQDKTKHSPLVLSEFMGISSNMIEALQINPWNLGVWKSQDVAAAIDRGLRMSDEEKLTRHKALYQVATTHTSHTWAAMLVKMLLNAMDSQNMARQTPVLPLERMVERYAVAKKRLFLCDYDGTLAPIVKTPSMAVPSPETLEALETLSTNPRNLVYIISGRDGAFLEAHLGHLSHLGMSAEHGGFIREPGTRTWMNFTETLDMSWMDEVLEVFRYYTERTTGSHIEVKKSSITWHYRSSDPEWGQFQCRQCQDLLENNVAHKRPIEVLVGKKNLEVRPIAVNKGEIVKRILYEHPDAEFVFCAGDDKTDEDMFRSLCFQSTGADGTLSMDPPLSMTQLKDTPAPAPKTLALRADDIFTTAVGHATKRTLAKWHVTSPAEVIGGLLTLAGEERHERELELEHGEGEAKL</sequence>
<dbReference type="InterPro" id="IPR006379">
    <property type="entry name" value="HAD-SF_hydro_IIB"/>
</dbReference>
<dbReference type="InterPro" id="IPR003337">
    <property type="entry name" value="Trehalose_PPase"/>
</dbReference>
<comment type="similarity">
    <text evidence="1">In the N-terminal section; belongs to the glycosyltransferase 20 family.</text>
</comment>
<feature type="region of interest" description="Disordered" evidence="3">
    <location>
        <begin position="313"/>
        <end position="334"/>
    </location>
</feature>
<keyword evidence="5" id="KW-1185">Reference proteome</keyword>
<comment type="similarity">
    <text evidence="2">In the C-terminal section; belongs to the trehalose phosphatase family.</text>
</comment>
<dbReference type="SUPFAM" id="SSF53756">
    <property type="entry name" value="UDP-Glycosyltransferase/glycogen phosphorylase"/>
    <property type="match status" value="1"/>
</dbReference>
<dbReference type="NCBIfam" id="TIGR01484">
    <property type="entry name" value="HAD-SF-IIB"/>
    <property type="match status" value="1"/>
</dbReference>
<dbReference type="SUPFAM" id="SSF56784">
    <property type="entry name" value="HAD-like"/>
    <property type="match status" value="1"/>
</dbReference>
<evidence type="ECO:0000256" key="1">
    <source>
        <dbReference type="ARBA" id="ARBA00005409"/>
    </source>
</evidence>
<dbReference type="InterPro" id="IPR001830">
    <property type="entry name" value="Glyco_trans_20"/>
</dbReference>
<protein>
    <submittedName>
        <fullName evidence="4">Uncharacterized protein</fullName>
    </submittedName>
</protein>
<dbReference type="GO" id="GO:0005946">
    <property type="term" value="C:alpha,alpha-trehalose-phosphate synthase complex (UDP-forming)"/>
    <property type="evidence" value="ECO:0007669"/>
    <property type="project" value="TreeGrafter"/>
</dbReference>
<dbReference type="GO" id="GO:0005829">
    <property type="term" value="C:cytosol"/>
    <property type="evidence" value="ECO:0007669"/>
    <property type="project" value="TreeGrafter"/>
</dbReference>
<evidence type="ECO:0000313" key="4">
    <source>
        <dbReference type="EMBL" id="TFY57632.1"/>
    </source>
</evidence>
<dbReference type="InterPro" id="IPR023214">
    <property type="entry name" value="HAD_sf"/>
</dbReference>
<evidence type="ECO:0000256" key="2">
    <source>
        <dbReference type="ARBA" id="ARBA00006330"/>
    </source>
</evidence>
<dbReference type="Gene3D" id="3.40.50.1000">
    <property type="entry name" value="HAD superfamily/HAD-like"/>
    <property type="match status" value="1"/>
</dbReference>
<name>A0A4Y9Y644_9AGAM</name>
<dbReference type="Pfam" id="PF00982">
    <property type="entry name" value="Glyco_transf_20"/>
    <property type="match status" value="1"/>
</dbReference>
<dbReference type="CDD" id="cd03788">
    <property type="entry name" value="GT20_TPS"/>
    <property type="match status" value="1"/>
</dbReference>
<comment type="caution">
    <text evidence="4">The sequence shown here is derived from an EMBL/GenBank/DDBJ whole genome shotgun (WGS) entry which is preliminary data.</text>
</comment>
<dbReference type="GO" id="GO:0005992">
    <property type="term" value="P:trehalose biosynthetic process"/>
    <property type="evidence" value="ECO:0007669"/>
    <property type="project" value="InterPro"/>
</dbReference>
<accession>A0A4Y9Y644</accession>
<dbReference type="Gene3D" id="3.40.50.2000">
    <property type="entry name" value="Glycogen Phosphorylase B"/>
    <property type="match status" value="2"/>
</dbReference>
<dbReference type="NCBIfam" id="TIGR00685">
    <property type="entry name" value="T6PP"/>
    <property type="match status" value="1"/>
</dbReference>
<dbReference type="GO" id="GO:0004805">
    <property type="term" value="F:trehalose-phosphatase activity"/>
    <property type="evidence" value="ECO:0007669"/>
    <property type="project" value="TreeGrafter"/>
</dbReference>
<gene>
    <name evidence="4" type="ORF">EVG20_g8465</name>
</gene>
<reference evidence="4 5" key="1">
    <citation type="submission" date="2019-02" db="EMBL/GenBank/DDBJ databases">
        <title>Genome sequencing of the rare red list fungi Dentipellis fragilis.</title>
        <authorList>
            <person name="Buettner E."/>
            <person name="Kellner H."/>
        </authorList>
    </citation>
    <scope>NUCLEOTIDE SEQUENCE [LARGE SCALE GENOMIC DNA]</scope>
    <source>
        <strain evidence="4 5">DSM 105465</strain>
    </source>
</reference>
<dbReference type="Pfam" id="PF02358">
    <property type="entry name" value="Trehalose_PPase"/>
    <property type="match status" value="1"/>
</dbReference>
<dbReference type="FunFam" id="3.30.70.1020:FF:000002">
    <property type="entry name" value="Trehalose-6-phosphate synthase 2"/>
    <property type="match status" value="1"/>
</dbReference>
<proteinExistence type="inferred from homology"/>
<dbReference type="GO" id="GO:0003825">
    <property type="term" value="F:alpha,alpha-trehalose-phosphate synthase (UDP-forming) activity"/>
    <property type="evidence" value="ECO:0007669"/>
    <property type="project" value="TreeGrafter"/>
</dbReference>
<dbReference type="OrthoDB" id="755951at2759"/>
<dbReference type="CDD" id="cd01627">
    <property type="entry name" value="HAD_TPP"/>
    <property type="match status" value="1"/>
</dbReference>
<dbReference type="PANTHER" id="PTHR10788:SF123">
    <property type="entry name" value="TREHALOSE-PHOSPHATASE"/>
    <property type="match status" value="1"/>
</dbReference>
<dbReference type="InterPro" id="IPR036412">
    <property type="entry name" value="HAD-like_sf"/>
</dbReference>